<feature type="compositionally biased region" description="Acidic residues" evidence="8">
    <location>
        <begin position="913"/>
        <end position="933"/>
    </location>
</feature>
<dbReference type="GO" id="GO:0000981">
    <property type="term" value="F:DNA-binding transcription factor activity, RNA polymerase II-specific"/>
    <property type="evidence" value="ECO:0007669"/>
    <property type="project" value="TreeGrafter"/>
</dbReference>
<comment type="subcellular location">
    <subcellularLocation>
        <location evidence="1">Nucleus</location>
    </subcellularLocation>
</comment>
<dbReference type="GO" id="GO:0008270">
    <property type="term" value="F:zinc ion binding"/>
    <property type="evidence" value="ECO:0007669"/>
    <property type="project" value="UniProtKB-KW"/>
</dbReference>
<feature type="compositionally biased region" description="Basic and acidic residues" evidence="8">
    <location>
        <begin position="863"/>
        <end position="898"/>
    </location>
</feature>
<dbReference type="AlphaFoldDB" id="A0A914KV15"/>
<accession>A0A914KV15</accession>
<sequence length="989" mass="113989">MYSKESITEASHRQRLVYSKMFNHPNHGSMTSQIAHIQRTMAYRLQGSNTFLGNMNGWNRGFGTSNLMGRSEFNNYGSGSSVPYPQTEMNQTSGSEFIGNSSIRMPIFKCPECSIVKNTSEDFEIHVKVEHLNWLPFICPMCKAARASDIQMREHMHSSHKKNDNMYWYQDNAQAKKILQEMMDKALFAASIQHKQSNISKLGRIIGDSNGNLQSVVNTDNELAKRIRLDDVVTPSIRRNIEESLQSKNQNVNENISSTSGIKLAGQEPKPSIDEETDSQLSTIFGRNIKSEFDMTVMEEDSPSQQSLQTINEDDELHDNTHQMNALQNMAAMFSASSGSVCQKVQPKSVLDSRSSRPFPYKRVVRNRPGPMTSKKRVLGVCARCNKPITAGARQMHMFFHLGKDMQTFRFRCRHSGCDVEHYRKDQMENHQSKVHGQVDPNMMDDRSQELYNLVQKMSMELLGTMGNTPGPTAAKAQLMYEQQMRDVAANLGSRKRPPIQMFTQHQQIHTNINGMFDSANRKMEDLECRLCHKTIMSRIRGFHILWHLNNDLGIVRYGCKHCDFKHDRPQSVVGHGAREHADEYCCEDLLYNFEDELKSMSKACFGVERLFEKEIRRRTRMELYGNIMDDDLRNEDELEDDDSRGSCDSKLLNQTPLAKLDVQLKAESSDRSWSSSKEQMRKKRSFRRFGTRVRSRRQREDMIKLREVSMRLGGAQYFKKKSNEAVLCEKCGKMISNRLSDHAYSHLDGCDLFRCQQCNLGHYSRETIVRHLRDFHNSSDEPPLDNRLRFAQEIKDAIRECYPNLFVDAPIPTKEDIEKMKANLKLEKMVLISEGEDDGNEDKAEEDGEEDEQEDEVDDEEDQKKEDEEVTHVETDSAKEMDTHEEDRDEDNEHNAEVEEEEELSRDGDEREGSEEGEQEDDIKEEDGEDEIVVGFELGGTYDNEEKHEVMNQSNDEERMEARNDGQQKRSRRGRPPKEGKEVKACNS</sequence>
<keyword evidence="4 7" id="KW-0863">Zinc-finger</keyword>
<dbReference type="PANTHER" id="PTHR24388:SF54">
    <property type="entry name" value="PROTEIN ESCARGOT"/>
    <property type="match status" value="1"/>
</dbReference>
<name>A0A914KV15_MELIC</name>
<keyword evidence="3" id="KW-0677">Repeat</keyword>
<organism evidence="10 11">
    <name type="scientific">Meloidogyne incognita</name>
    <name type="common">Southern root-knot nematode worm</name>
    <name type="synonym">Oxyuris incognita</name>
    <dbReference type="NCBI Taxonomy" id="6306"/>
    <lineage>
        <taxon>Eukaryota</taxon>
        <taxon>Metazoa</taxon>
        <taxon>Ecdysozoa</taxon>
        <taxon>Nematoda</taxon>
        <taxon>Chromadorea</taxon>
        <taxon>Rhabditida</taxon>
        <taxon>Tylenchina</taxon>
        <taxon>Tylenchomorpha</taxon>
        <taxon>Tylenchoidea</taxon>
        <taxon>Meloidogynidae</taxon>
        <taxon>Meloidogyninae</taxon>
        <taxon>Meloidogyne</taxon>
        <taxon>Meloidogyne incognita group</taxon>
    </lineage>
</organism>
<evidence type="ECO:0000256" key="1">
    <source>
        <dbReference type="ARBA" id="ARBA00004123"/>
    </source>
</evidence>
<evidence type="ECO:0000256" key="4">
    <source>
        <dbReference type="ARBA" id="ARBA00022771"/>
    </source>
</evidence>
<feature type="domain" description="C2H2-type" evidence="9">
    <location>
        <begin position="754"/>
        <end position="782"/>
    </location>
</feature>
<keyword evidence="2" id="KW-0479">Metal-binding</keyword>
<keyword evidence="10" id="KW-1185">Reference proteome</keyword>
<evidence type="ECO:0000313" key="11">
    <source>
        <dbReference type="WBParaSite" id="Minc3s00126g05371"/>
    </source>
</evidence>
<dbReference type="Gene3D" id="3.30.160.60">
    <property type="entry name" value="Classic Zinc Finger"/>
    <property type="match status" value="1"/>
</dbReference>
<feature type="compositionally biased region" description="Acidic residues" evidence="8">
    <location>
        <begin position="835"/>
        <end position="862"/>
    </location>
</feature>
<evidence type="ECO:0000256" key="2">
    <source>
        <dbReference type="ARBA" id="ARBA00022723"/>
    </source>
</evidence>
<dbReference type="Proteomes" id="UP000887563">
    <property type="component" value="Unplaced"/>
</dbReference>
<evidence type="ECO:0000256" key="7">
    <source>
        <dbReference type="PROSITE-ProRule" id="PRU00042"/>
    </source>
</evidence>
<feature type="region of interest" description="Disordered" evidence="8">
    <location>
        <begin position="832"/>
        <end position="989"/>
    </location>
</feature>
<feature type="compositionally biased region" description="Basic and acidic residues" evidence="8">
    <location>
        <begin position="945"/>
        <end position="969"/>
    </location>
</feature>
<dbReference type="WBParaSite" id="Minc3s00126g05371">
    <property type="protein sequence ID" value="Minc3s00126g05371"/>
    <property type="gene ID" value="Minc3s00126g05371"/>
</dbReference>
<evidence type="ECO:0000313" key="10">
    <source>
        <dbReference type="Proteomes" id="UP000887563"/>
    </source>
</evidence>
<dbReference type="GO" id="GO:0000978">
    <property type="term" value="F:RNA polymerase II cis-regulatory region sequence-specific DNA binding"/>
    <property type="evidence" value="ECO:0007669"/>
    <property type="project" value="TreeGrafter"/>
</dbReference>
<dbReference type="InterPro" id="IPR013087">
    <property type="entry name" value="Znf_C2H2_type"/>
</dbReference>
<feature type="compositionally biased region" description="Basic and acidic residues" evidence="8">
    <location>
        <begin position="977"/>
        <end position="989"/>
    </location>
</feature>
<evidence type="ECO:0000256" key="3">
    <source>
        <dbReference type="ARBA" id="ARBA00022737"/>
    </source>
</evidence>
<protein>
    <submittedName>
        <fullName evidence="11">C2H2-type domain-containing protein</fullName>
    </submittedName>
</protein>
<evidence type="ECO:0000256" key="6">
    <source>
        <dbReference type="ARBA" id="ARBA00023242"/>
    </source>
</evidence>
<keyword evidence="6" id="KW-0539">Nucleus</keyword>
<evidence type="ECO:0000256" key="8">
    <source>
        <dbReference type="SAM" id="MobiDB-lite"/>
    </source>
</evidence>
<evidence type="ECO:0000259" key="9">
    <source>
        <dbReference type="PROSITE" id="PS50157"/>
    </source>
</evidence>
<reference evidence="11" key="1">
    <citation type="submission" date="2022-11" db="UniProtKB">
        <authorList>
            <consortium name="WormBaseParasite"/>
        </authorList>
    </citation>
    <scope>IDENTIFICATION</scope>
</reference>
<proteinExistence type="predicted"/>
<keyword evidence="5" id="KW-0862">Zinc</keyword>
<dbReference type="InterPro" id="IPR050527">
    <property type="entry name" value="Snail/Krueppel_Znf"/>
</dbReference>
<dbReference type="PANTHER" id="PTHR24388">
    <property type="entry name" value="ZINC FINGER PROTEIN"/>
    <property type="match status" value="1"/>
</dbReference>
<dbReference type="SMART" id="SM00355">
    <property type="entry name" value="ZnF_C2H2"/>
    <property type="match status" value="7"/>
</dbReference>
<dbReference type="GO" id="GO:0005634">
    <property type="term" value="C:nucleus"/>
    <property type="evidence" value="ECO:0007669"/>
    <property type="project" value="UniProtKB-SubCell"/>
</dbReference>
<evidence type="ECO:0000256" key="5">
    <source>
        <dbReference type="ARBA" id="ARBA00022833"/>
    </source>
</evidence>
<dbReference type="PROSITE" id="PS50157">
    <property type="entry name" value="ZINC_FINGER_C2H2_2"/>
    <property type="match status" value="1"/>
</dbReference>